<dbReference type="Pfam" id="PF08376">
    <property type="entry name" value="NIT"/>
    <property type="match status" value="1"/>
</dbReference>
<evidence type="ECO:0000313" key="5">
    <source>
        <dbReference type="Proteomes" id="UP000494245"/>
    </source>
</evidence>
<dbReference type="Pfam" id="PF00990">
    <property type="entry name" value="GGDEF"/>
    <property type="match status" value="1"/>
</dbReference>
<dbReference type="InterPro" id="IPR013587">
    <property type="entry name" value="Nitrate/nitrite_sensing"/>
</dbReference>
<dbReference type="GO" id="GO:0052621">
    <property type="term" value="F:diguanylate cyclase activity"/>
    <property type="evidence" value="ECO:0007669"/>
    <property type="project" value="UniProtKB-EC"/>
</dbReference>
<feature type="transmembrane region" description="Helical" evidence="2">
    <location>
        <begin position="285"/>
        <end position="305"/>
    </location>
</feature>
<dbReference type="InterPro" id="IPR050469">
    <property type="entry name" value="Diguanylate_Cyclase"/>
</dbReference>
<keyword evidence="4" id="KW-0808">Transferase</keyword>
<organism evidence="4 5">
    <name type="scientific">Fundidesulfovibrio magnetotacticus</name>
    <dbReference type="NCBI Taxonomy" id="2730080"/>
    <lineage>
        <taxon>Bacteria</taxon>
        <taxon>Pseudomonadati</taxon>
        <taxon>Thermodesulfobacteriota</taxon>
        <taxon>Desulfovibrionia</taxon>
        <taxon>Desulfovibrionales</taxon>
        <taxon>Desulfovibrionaceae</taxon>
        <taxon>Fundidesulfovibrio</taxon>
    </lineage>
</organism>
<dbReference type="NCBIfam" id="TIGR00254">
    <property type="entry name" value="GGDEF"/>
    <property type="match status" value="1"/>
</dbReference>
<reference evidence="4 5" key="1">
    <citation type="submission" date="2020-04" db="EMBL/GenBank/DDBJ databases">
        <authorList>
            <consortium name="Desulfovibrio sp. FSS-1 genome sequencing consortium"/>
            <person name="Shimoshige H."/>
            <person name="Kobayashi H."/>
            <person name="Maekawa T."/>
        </authorList>
    </citation>
    <scope>NUCLEOTIDE SEQUENCE [LARGE SCALE GENOMIC DNA]</scope>
    <source>
        <strain evidence="4 5">SIID29052-01</strain>
    </source>
</reference>
<feature type="transmembrane region" description="Helical" evidence="2">
    <location>
        <begin position="12"/>
        <end position="33"/>
    </location>
</feature>
<dbReference type="EC" id="2.7.7.65" evidence="1"/>
<dbReference type="PANTHER" id="PTHR45138:SF5">
    <property type="entry name" value="BIFUNCTIONAL PERIPLASMIC SUBSTRATE BINDING PROTEIN_CYTOPLASMIC DIGUANYLATE CYCLASE"/>
    <property type="match status" value="1"/>
</dbReference>
<keyword evidence="4" id="KW-0548">Nucleotidyltransferase</keyword>
<dbReference type="InterPro" id="IPR043128">
    <property type="entry name" value="Rev_trsase/Diguanyl_cyclase"/>
</dbReference>
<evidence type="ECO:0000256" key="1">
    <source>
        <dbReference type="ARBA" id="ARBA00012528"/>
    </source>
</evidence>
<feature type="domain" description="GGDEF" evidence="3">
    <location>
        <begin position="399"/>
        <end position="528"/>
    </location>
</feature>
<comment type="caution">
    <text evidence="4">The sequence shown here is derived from an EMBL/GenBank/DDBJ whole genome shotgun (WGS) entry which is preliminary data.</text>
</comment>
<gene>
    <name evidence="4" type="primary">ydaM_3</name>
    <name evidence="4" type="ORF">NNJEOMEG_00637</name>
</gene>
<evidence type="ECO:0000313" key="4">
    <source>
        <dbReference type="EMBL" id="GFK92810.1"/>
    </source>
</evidence>
<dbReference type="FunFam" id="3.30.70.270:FF:000001">
    <property type="entry name" value="Diguanylate cyclase domain protein"/>
    <property type="match status" value="1"/>
</dbReference>
<protein>
    <recommendedName>
        <fullName evidence="1">diguanylate cyclase</fullName>
        <ecNumber evidence="1">2.7.7.65</ecNumber>
    </recommendedName>
</protein>
<reference evidence="4 5" key="2">
    <citation type="submission" date="2020-05" db="EMBL/GenBank/DDBJ databases">
        <title>Draft genome sequence of Desulfovibrio sp. strainFSS-1.</title>
        <authorList>
            <person name="Shimoshige H."/>
            <person name="Kobayashi H."/>
            <person name="Maekawa T."/>
        </authorList>
    </citation>
    <scope>NUCLEOTIDE SEQUENCE [LARGE SCALE GENOMIC DNA]</scope>
    <source>
        <strain evidence="4 5">SIID29052-01</strain>
    </source>
</reference>
<dbReference type="CDD" id="cd01949">
    <property type="entry name" value="GGDEF"/>
    <property type="match status" value="1"/>
</dbReference>
<dbReference type="GO" id="GO:0005886">
    <property type="term" value="C:plasma membrane"/>
    <property type="evidence" value="ECO:0007669"/>
    <property type="project" value="TreeGrafter"/>
</dbReference>
<evidence type="ECO:0000256" key="2">
    <source>
        <dbReference type="SAM" id="Phobius"/>
    </source>
</evidence>
<dbReference type="AlphaFoldDB" id="A0A6V8LP91"/>
<keyword evidence="2" id="KW-0472">Membrane</keyword>
<dbReference type="Gene3D" id="3.30.70.270">
    <property type="match status" value="1"/>
</dbReference>
<dbReference type="GO" id="GO:0043709">
    <property type="term" value="P:cell adhesion involved in single-species biofilm formation"/>
    <property type="evidence" value="ECO:0007669"/>
    <property type="project" value="TreeGrafter"/>
</dbReference>
<keyword evidence="2" id="KW-0812">Transmembrane</keyword>
<name>A0A6V8LP91_9BACT</name>
<keyword evidence="5" id="KW-1185">Reference proteome</keyword>
<dbReference type="InterPro" id="IPR000160">
    <property type="entry name" value="GGDEF_dom"/>
</dbReference>
<sequence>MLFTTVRAKFYLLYVCMVLLLATIAFIATIYSWNSYTEKQELLKEYNVFRLSSTVIHMLQKERGLTVKSLFRPTRSNIDELKAWRAKTYSAIVEFHGTQFSQNLRATYAGLHNLVDSKAISPENIFLQYSDCIYEIISAFGSDRSFEHIQHDHLFLSLTNLLMAREHLGKIRAYISVLASNHHVDDVGFFYVKEKFGFYKVSKMEFLKSLKSKQPLYASMIVESEKVKKTDEAILLFLGEKQQGFDYDGWFDLSTGAMDVFYDVEKELSGVYGAFLENEIKKTKVYSLIVLCVTGVVVVASWFYVANLMRSFSSRVENIDAKMKLILKNNDYGVEITDPGNDEISNISNSLNSLLKFTSELLEEKEKMASTDRLTGIYNRTKFLDIFESEFQRFSRYKTTFSVIMVDIDHFKKVNDNCGHNVGDSVLIEVTSLMSKIVRATDVLVRWGGEEFVVLATSSDLQAAVSLAEKIRLAMAEHSFASNLKVTMSFGVAEIEADDSLESIMARADSALYESKRTGRNKVSAISTIK</sequence>
<dbReference type="RefSeq" id="WP_173081253.1">
    <property type="nucleotide sequence ID" value="NZ_BLTE01000002.1"/>
</dbReference>
<dbReference type="PROSITE" id="PS50887">
    <property type="entry name" value="GGDEF"/>
    <property type="match status" value="1"/>
</dbReference>
<dbReference type="EMBL" id="BLTE01000002">
    <property type="protein sequence ID" value="GFK92810.1"/>
    <property type="molecule type" value="Genomic_DNA"/>
</dbReference>
<dbReference type="PANTHER" id="PTHR45138">
    <property type="entry name" value="REGULATORY COMPONENTS OF SENSORY TRANSDUCTION SYSTEM"/>
    <property type="match status" value="1"/>
</dbReference>
<dbReference type="SMART" id="SM00267">
    <property type="entry name" value="GGDEF"/>
    <property type="match status" value="1"/>
</dbReference>
<keyword evidence="2" id="KW-1133">Transmembrane helix</keyword>
<dbReference type="SUPFAM" id="SSF55073">
    <property type="entry name" value="Nucleotide cyclase"/>
    <property type="match status" value="1"/>
</dbReference>
<evidence type="ECO:0000259" key="3">
    <source>
        <dbReference type="PROSITE" id="PS50887"/>
    </source>
</evidence>
<accession>A0A6V8LP91</accession>
<dbReference type="InterPro" id="IPR029787">
    <property type="entry name" value="Nucleotide_cyclase"/>
</dbReference>
<proteinExistence type="predicted"/>
<dbReference type="GO" id="GO:1902201">
    <property type="term" value="P:negative regulation of bacterial-type flagellum-dependent cell motility"/>
    <property type="evidence" value="ECO:0007669"/>
    <property type="project" value="TreeGrafter"/>
</dbReference>
<dbReference type="Proteomes" id="UP000494245">
    <property type="component" value="Unassembled WGS sequence"/>
</dbReference>